<reference evidence="1 2" key="1">
    <citation type="submission" date="2016-05" db="EMBL/GenBank/DDBJ databases">
        <title>Genomic and physiological characterization of Planctopirus sp. isolated from fresh water lake.</title>
        <authorList>
            <person name="Subhash Y."/>
            <person name="Ramana C."/>
        </authorList>
    </citation>
    <scope>NUCLEOTIDE SEQUENCE [LARGE SCALE GENOMIC DNA]</scope>
    <source>
        <strain evidence="1 2">JC280</strain>
    </source>
</reference>
<evidence type="ECO:0000313" key="1">
    <source>
        <dbReference type="EMBL" id="ODA36730.1"/>
    </source>
</evidence>
<organism evidence="1 2">
    <name type="scientific">Planctopirus hydrillae</name>
    <dbReference type="NCBI Taxonomy" id="1841610"/>
    <lineage>
        <taxon>Bacteria</taxon>
        <taxon>Pseudomonadati</taxon>
        <taxon>Planctomycetota</taxon>
        <taxon>Planctomycetia</taxon>
        <taxon>Planctomycetales</taxon>
        <taxon>Planctomycetaceae</taxon>
        <taxon>Planctopirus</taxon>
    </lineage>
</organism>
<dbReference type="EMBL" id="LYDR01000004">
    <property type="protein sequence ID" value="ODA36730.1"/>
    <property type="molecule type" value="Genomic_DNA"/>
</dbReference>
<dbReference type="RefSeq" id="WP_068845247.1">
    <property type="nucleotide sequence ID" value="NZ_LYDR01000004.1"/>
</dbReference>
<dbReference type="InterPro" id="IPR009061">
    <property type="entry name" value="DNA-bd_dom_put_sf"/>
</dbReference>
<evidence type="ECO:0008006" key="3">
    <source>
        <dbReference type="Google" id="ProtNLM"/>
    </source>
</evidence>
<keyword evidence="2" id="KW-1185">Reference proteome</keyword>
<dbReference type="Proteomes" id="UP000094828">
    <property type="component" value="Unassembled WGS sequence"/>
</dbReference>
<dbReference type="AlphaFoldDB" id="A0A1C3ETX6"/>
<sequence length="79" mass="8850">MARAKSTLAENSLPLLVAGGLYSQQQVIQLLKVTGATLQRWHEAGLPKIQPGTKQVFYFADDIFEVFRKPLPAKDQKRP</sequence>
<dbReference type="STRING" id="1841610.A6X21_15415"/>
<name>A0A1C3ETX6_9PLAN</name>
<accession>A0A1C3ETX6</accession>
<dbReference type="SUPFAM" id="SSF46955">
    <property type="entry name" value="Putative DNA-binding domain"/>
    <property type="match status" value="1"/>
</dbReference>
<gene>
    <name evidence="1" type="ORF">A6X21_15415</name>
</gene>
<protein>
    <recommendedName>
        <fullName evidence="3">Helix-turn-helix domain-containing protein</fullName>
    </recommendedName>
</protein>
<comment type="caution">
    <text evidence="1">The sequence shown here is derived from an EMBL/GenBank/DDBJ whole genome shotgun (WGS) entry which is preliminary data.</text>
</comment>
<evidence type="ECO:0000313" key="2">
    <source>
        <dbReference type="Proteomes" id="UP000094828"/>
    </source>
</evidence>
<proteinExistence type="predicted"/>